<dbReference type="Gene3D" id="3.40.50.10190">
    <property type="entry name" value="BRCT domain"/>
    <property type="match status" value="1"/>
</dbReference>
<dbReference type="Pfam" id="PF00644">
    <property type="entry name" value="PARP"/>
    <property type="match status" value="1"/>
</dbReference>
<feature type="domain" description="PARP alpha-helical" evidence="19">
    <location>
        <begin position="389"/>
        <end position="515"/>
    </location>
</feature>
<dbReference type="InterPro" id="IPR001357">
    <property type="entry name" value="BRCT_dom"/>
</dbReference>
<keyword evidence="5" id="KW-0479">Metal-binding</keyword>
<dbReference type="Pfam" id="PF05406">
    <property type="entry name" value="WGR"/>
    <property type="match status" value="1"/>
</dbReference>
<dbReference type="PANTHER" id="PTHR10459">
    <property type="entry name" value="DNA LIGASE"/>
    <property type="match status" value="1"/>
</dbReference>
<accession>J4KMU8</accession>
<evidence type="ECO:0000256" key="1">
    <source>
        <dbReference type="ARBA" id="ARBA00004123"/>
    </source>
</evidence>
<proteinExistence type="inferred from homology"/>
<reference evidence="21 22" key="1">
    <citation type="journal article" date="2012" name="Sci. Rep.">
        <title>Genomic perspectives on the evolution of fungal entomopathogenicity in Beauveria bassiana.</title>
        <authorList>
            <person name="Xiao G."/>
            <person name="Ying S.H."/>
            <person name="Zheng P."/>
            <person name="Wang Z.L."/>
            <person name="Zhang S."/>
            <person name="Xie X.Q."/>
            <person name="Shang Y."/>
            <person name="St Leger R.J."/>
            <person name="Zhao G.P."/>
            <person name="Wang C."/>
            <person name="Feng M.G."/>
        </authorList>
    </citation>
    <scope>NUCLEOTIDE SEQUENCE [LARGE SCALE GENOMIC DNA]</scope>
    <source>
        <strain evidence="21 22">ARSEF 2860</strain>
    </source>
</reference>
<dbReference type="PROSITE" id="PS51977">
    <property type="entry name" value="WGR"/>
    <property type="match status" value="1"/>
</dbReference>
<dbReference type="PANTHER" id="PTHR10459:SF60">
    <property type="entry name" value="POLY [ADP-RIBOSE] POLYMERASE 2"/>
    <property type="match status" value="1"/>
</dbReference>
<evidence type="ECO:0000256" key="16">
    <source>
        <dbReference type="SAM" id="MobiDB-lite"/>
    </source>
</evidence>
<evidence type="ECO:0000313" key="22">
    <source>
        <dbReference type="Proteomes" id="UP000002762"/>
    </source>
</evidence>
<gene>
    <name evidence="21" type="ORF">BBA_06573</name>
</gene>
<evidence type="ECO:0000256" key="11">
    <source>
        <dbReference type="ARBA" id="ARBA00023125"/>
    </source>
</evidence>
<dbReference type="GO" id="GO:0003950">
    <property type="term" value="F:NAD+ poly-ADP-ribosyltransferase activity"/>
    <property type="evidence" value="ECO:0007669"/>
    <property type="project" value="UniProtKB-UniRule"/>
</dbReference>
<protein>
    <recommendedName>
        <fullName evidence="15">Poly [ADP-ribose] polymerase</fullName>
        <shortName evidence="15">PARP</shortName>
        <ecNumber evidence="15">2.4.2.-</ecNumber>
    </recommendedName>
</protein>
<name>J4KMU8_BEAB2</name>
<evidence type="ECO:0000256" key="3">
    <source>
        <dbReference type="ARBA" id="ARBA00022679"/>
    </source>
</evidence>
<dbReference type="SUPFAM" id="SSF142921">
    <property type="entry name" value="WGR domain-like"/>
    <property type="match status" value="1"/>
</dbReference>
<dbReference type="Pfam" id="PF00533">
    <property type="entry name" value="BRCT"/>
    <property type="match status" value="1"/>
</dbReference>
<keyword evidence="7" id="KW-0013">ADP-ribosylation</keyword>
<evidence type="ECO:0000256" key="9">
    <source>
        <dbReference type="ARBA" id="ARBA00022833"/>
    </source>
</evidence>
<keyword evidence="12" id="KW-0539">Nucleus</keyword>
<dbReference type="GO" id="GO:0008270">
    <property type="term" value="F:zinc ion binding"/>
    <property type="evidence" value="ECO:0007669"/>
    <property type="project" value="UniProtKB-KW"/>
</dbReference>
<dbReference type="InParanoid" id="J4KMU8"/>
<keyword evidence="6" id="KW-0677">Repeat</keyword>
<evidence type="ECO:0000256" key="14">
    <source>
        <dbReference type="ARBA" id="ARBA00033987"/>
    </source>
</evidence>
<evidence type="ECO:0000256" key="2">
    <source>
        <dbReference type="ARBA" id="ARBA00022676"/>
    </source>
</evidence>
<dbReference type="SUPFAM" id="SSF56399">
    <property type="entry name" value="ADP-ribosylation"/>
    <property type="match status" value="1"/>
</dbReference>
<sequence length="766" mass="84670">MAPRKKAAQDPAPNNGLADAVSNSTTMSTIPDASPYGAVLRPLEGLCVVVSGHVNVADYAPHGIEYLLGDLGAAQENRIVNAVTHVIATREDYLKNATKVRNAKNKGMPIVRATWVTECDRTQTLVDVDKHTWPNVIEQEQKLKEARDEFVAAQTAGRANGTDKKRPIAVANLADEAANGDDEGQVKQDEEEPKPKKARAARGKKQALVKDEDEEMKDAADQSAKQLQDEDAQGAEAEQGQIARQGLVIPVDSFCPLPGFQVYIDPDSAVIYDASLNQTNASNNNNKFYIIQLLHDPKADRFTTWTRWGRVGEPGANASLGNGSLDSALSHFEKKFKDKSGLRWADRGGDPRPGKYAFVERSYEPDSDHEDGDGDDAARVVKEEEPEPDCTLDDATKSLMEMIFNNSFMEATLAELNYDANKLPLGKLGKSTITRGFEQLRALSELFRDASLAASRWNMTLPAATEHFSNTYYSLIPHDFGRQRPPVISDERRLKREIDLLESLSDMKIATDLMKVDRNAPAAADPVHHLDRKFHGLNLEEMTPLKRTTKEYKTLEQYLCGTVGSTHNFSYQVIDIFRVSRRGEAQRFRDSAFSAVPSDKRLLWHGSRSTNFGGILSQGLRIAPPEAPVSGYMFGKGIYLADMSSKSAGYCAPSLSRGEGLLLLCEAELGNPMLEIVHSSYTADDEARNAGKWSTKGQGTFAPPKWMDAGAVHKSLKGITMPDPSKPAENTNVQNASLYYNEYICYDVDQVQLRYLFRVKIFAIDL</sequence>
<dbReference type="Pfam" id="PF02877">
    <property type="entry name" value="PARP_reg"/>
    <property type="match status" value="1"/>
</dbReference>
<dbReference type="FunFam" id="1.20.142.10:FF:000002">
    <property type="entry name" value="Poly [ADP-ribose] polymerase"/>
    <property type="match status" value="1"/>
</dbReference>
<dbReference type="InterPro" id="IPR008893">
    <property type="entry name" value="WGR_domain"/>
</dbReference>
<dbReference type="InterPro" id="IPR036930">
    <property type="entry name" value="WGR_dom_sf"/>
</dbReference>
<feature type="domain" description="PARP catalytic" evidence="18">
    <location>
        <begin position="528"/>
        <end position="766"/>
    </location>
</feature>
<keyword evidence="4" id="KW-0548">Nucleotidyltransferase</keyword>
<evidence type="ECO:0000256" key="6">
    <source>
        <dbReference type="ARBA" id="ARBA00022737"/>
    </source>
</evidence>
<dbReference type="CDD" id="cd07997">
    <property type="entry name" value="WGR_PARP"/>
    <property type="match status" value="1"/>
</dbReference>
<feature type="region of interest" description="Disordered" evidence="16">
    <location>
        <begin position="1"/>
        <end position="23"/>
    </location>
</feature>
<evidence type="ECO:0000259" key="17">
    <source>
        <dbReference type="PROSITE" id="PS50172"/>
    </source>
</evidence>
<dbReference type="InterPro" id="IPR050800">
    <property type="entry name" value="ARTD/PARP"/>
</dbReference>
<dbReference type="InterPro" id="IPR004102">
    <property type="entry name" value="Poly(ADP-ribose)pol_reg_dom"/>
</dbReference>
<dbReference type="PROSITE" id="PS51060">
    <property type="entry name" value="PARP_ALPHA_HD"/>
    <property type="match status" value="1"/>
</dbReference>
<feature type="domain" description="WGR" evidence="20">
    <location>
        <begin position="259"/>
        <end position="356"/>
    </location>
</feature>
<evidence type="ECO:0000259" key="20">
    <source>
        <dbReference type="PROSITE" id="PS51977"/>
    </source>
</evidence>
<feature type="compositionally biased region" description="Basic residues" evidence="16">
    <location>
        <begin position="196"/>
        <end position="207"/>
    </location>
</feature>
<dbReference type="GO" id="GO:1990404">
    <property type="term" value="F:NAD+-protein mono-ADP-ribosyltransferase activity"/>
    <property type="evidence" value="ECO:0007669"/>
    <property type="project" value="TreeGrafter"/>
</dbReference>
<keyword evidence="8" id="KW-0863">Zinc-finger</keyword>
<dbReference type="EC" id="2.4.2.-" evidence="15"/>
<evidence type="ECO:0000313" key="21">
    <source>
        <dbReference type="EMBL" id="EJP64579.1"/>
    </source>
</evidence>
<keyword evidence="3 15" id="KW-0808">Transferase</keyword>
<dbReference type="EMBL" id="JH725168">
    <property type="protein sequence ID" value="EJP64579.1"/>
    <property type="molecule type" value="Genomic_DNA"/>
</dbReference>
<comment type="catalytic activity">
    <reaction evidence="14">
        <text>NAD(+) + (ADP-D-ribosyl)n-acceptor = nicotinamide + (ADP-D-ribosyl)n+1-acceptor + H(+).</text>
        <dbReference type="EC" id="2.4.2.30"/>
    </reaction>
</comment>
<dbReference type="OrthoDB" id="2017365at2759"/>
<dbReference type="InterPro" id="IPR012317">
    <property type="entry name" value="Poly(ADP-ribose)pol_cat_dom"/>
</dbReference>
<dbReference type="InterPro" id="IPR036616">
    <property type="entry name" value="Poly(ADP-ribose)pol_reg_dom_sf"/>
</dbReference>
<dbReference type="SUPFAM" id="SSF52113">
    <property type="entry name" value="BRCT domain"/>
    <property type="match status" value="1"/>
</dbReference>
<dbReference type="PROSITE" id="PS51059">
    <property type="entry name" value="PARP_CATALYTIC"/>
    <property type="match status" value="1"/>
</dbReference>
<dbReference type="SUPFAM" id="SSF47587">
    <property type="entry name" value="Domain of poly(ADP-ribose) polymerase"/>
    <property type="match status" value="1"/>
</dbReference>
<evidence type="ECO:0000256" key="12">
    <source>
        <dbReference type="ARBA" id="ARBA00023242"/>
    </source>
</evidence>
<dbReference type="InterPro" id="IPR036420">
    <property type="entry name" value="BRCT_dom_sf"/>
</dbReference>
<dbReference type="HOGENOM" id="CLU_004841_2_0_1"/>
<feature type="region of interest" description="Disordered" evidence="16">
    <location>
        <begin position="175"/>
        <end position="239"/>
    </location>
</feature>
<organism evidence="21 22">
    <name type="scientific">Beauveria bassiana (strain ARSEF 2860)</name>
    <name type="common">White muscardine disease fungus</name>
    <name type="synonym">Tritirachium shiotae</name>
    <dbReference type="NCBI Taxonomy" id="655819"/>
    <lineage>
        <taxon>Eukaryota</taxon>
        <taxon>Fungi</taxon>
        <taxon>Dikarya</taxon>
        <taxon>Ascomycota</taxon>
        <taxon>Pezizomycotina</taxon>
        <taxon>Sordariomycetes</taxon>
        <taxon>Hypocreomycetidae</taxon>
        <taxon>Hypocreales</taxon>
        <taxon>Cordycipitaceae</taxon>
        <taxon>Beauveria</taxon>
    </lineage>
</organism>
<dbReference type="CDD" id="cd01437">
    <property type="entry name" value="parp_like"/>
    <property type="match status" value="1"/>
</dbReference>
<evidence type="ECO:0000256" key="8">
    <source>
        <dbReference type="ARBA" id="ARBA00022771"/>
    </source>
</evidence>
<dbReference type="Gene3D" id="3.90.228.10">
    <property type="match status" value="1"/>
</dbReference>
<keyword evidence="22" id="KW-1185">Reference proteome</keyword>
<comment type="subcellular location">
    <subcellularLocation>
        <location evidence="1">Nucleus</location>
    </subcellularLocation>
</comment>
<dbReference type="PROSITE" id="PS50172">
    <property type="entry name" value="BRCT"/>
    <property type="match status" value="1"/>
</dbReference>
<dbReference type="Gene3D" id="1.20.142.10">
    <property type="entry name" value="Poly(ADP-ribose) polymerase, regulatory domain"/>
    <property type="match status" value="1"/>
</dbReference>
<feature type="domain" description="BRCT" evidence="17">
    <location>
        <begin position="38"/>
        <end position="133"/>
    </location>
</feature>
<dbReference type="GO" id="GO:0006302">
    <property type="term" value="P:double-strand break repair"/>
    <property type="evidence" value="ECO:0007669"/>
    <property type="project" value="TreeGrafter"/>
</dbReference>
<evidence type="ECO:0000256" key="13">
    <source>
        <dbReference type="ARBA" id="ARBA00024347"/>
    </source>
</evidence>
<dbReference type="GO" id="GO:0003677">
    <property type="term" value="F:DNA binding"/>
    <property type="evidence" value="ECO:0007669"/>
    <property type="project" value="UniProtKB-KW"/>
</dbReference>
<evidence type="ECO:0000259" key="18">
    <source>
        <dbReference type="PROSITE" id="PS51059"/>
    </source>
</evidence>
<dbReference type="AlphaFoldDB" id="J4KMU8"/>
<keyword evidence="2 15" id="KW-0328">Glycosyltransferase</keyword>
<keyword evidence="10 15" id="KW-0520">NAD</keyword>
<evidence type="ECO:0000256" key="7">
    <source>
        <dbReference type="ARBA" id="ARBA00022765"/>
    </source>
</evidence>
<dbReference type="STRING" id="655819.J4KMU8"/>
<evidence type="ECO:0000259" key="19">
    <source>
        <dbReference type="PROSITE" id="PS51060"/>
    </source>
</evidence>
<dbReference type="SMART" id="SM00773">
    <property type="entry name" value="WGR"/>
    <property type="match status" value="1"/>
</dbReference>
<evidence type="ECO:0000256" key="5">
    <source>
        <dbReference type="ARBA" id="ARBA00022723"/>
    </source>
</evidence>
<dbReference type="GeneID" id="19889585"/>
<dbReference type="GO" id="GO:0070212">
    <property type="term" value="P:protein poly-ADP-ribosylation"/>
    <property type="evidence" value="ECO:0007669"/>
    <property type="project" value="TreeGrafter"/>
</dbReference>
<dbReference type="Proteomes" id="UP000002762">
    <property type="component" value="Unassembled WGS sequence"/>
</dbReference>
<keyword evidence="9" id="KW-0862">Zinc</keyword>
<keyword evidence="11" id="KW-0238">DNA-binding</keyword>
<dbReference type="RefSeq" id="XP_008599892.1">
    <property type="nucleotide sequence ID" value="XM_008601670.1"/>
</dbReference>
<dbReference type="GO" id="GO:0005730">
    <property type="term" value="C:nucleolus"/>
    <property type="evidence" value="ECO:0007669"/>
    <property type="project" value="TreeGrafter"/>
</dbReference>
<comment type="similarity">
    <text evidence="13">Belongs to the ARTD/PARP family.</text>
</comment>
<dbReference type="GO" id="GO:0016779">
    <property type="term" value="F:nucleotidyltransferase activity"/>
    <property type="evidence" value="ECO:0007669"/>
    <property type="project" value="UniProtKB-KW"/>
</dbReference>
<evidence type="ECO:0000256" key="10">
    <source>
        <dbReference type="ARBA" id="ARBA00023027"/>
    </source>
</evidence>
<evidence type="ECO:0000256" key="4">
    <source>
        <dbReference type="ARBA" id="ARBA00022695"/>
    </source>
</evidence>
<evidence type="ECO:0000256" key="15">
    <source>
        <dbReference type="RuleBase" id="RU362114"/>
    </source>
</evidence>